<dbReference type="Gene3D" id="3.40.50.2000">
    <property type="entry name" value="Glycogen Phosphorylase B"/>
    <property type="match status" value="2"/>
</dbReference>
<dbReference type="AlphaFoldDB" id="A0A1Y0I404"/>
<name>A0A1Y0I404_9GAMM</name>
<dbReference type="SUPFAM" id="SSF53756">
    <property type="entry name" value="UDP-Glycosyltransferase/glycogen phosphorylase"/>
    <property type="match status" value="1"/>
</dbReference>
<organism evidence="3 4">
    <name type="scientific">Oleiphilus messinensis</name>
    <dbReference type="NCBI Taxonomy" id="141451"/>
    <lineage>
        <taxon>Bacteria</taxon>
        <taxon>Pseudomonadati</taxon>
        <taxon>Pseudomonadota</taxon>
        <taxon>Gammaproteobacteria</taxon>
        <taxon>Oceanospirillales</taxon>
        <taxon>Oleiphilaceae</taxon>
        <taxon>Oleiphilus</taxon>
    </lineage>
</organism>
<dbReference type="PANTHER" id="PTHR12526">
    <property type="entry name" value="GLYCOSYLTRANSFERASE"/>
    <property type="match status" value="1"/>
</dbReference>
<keyword evidence="4" id="KW-1185">Reference proteome</keyword>
<keyword evidence="3" id="KW-0808">Transferase</keyword>
<dbReference type="GO" id="GO:0016757">
    <property type="term" value="F:glycosyltransferase activity"/>
    <property type="evidence" value="ECO:0007669"/>
    <property type="project" value="InterPro"/>
</dbReference>
<dbReference type="InterPro" id="IPR028098">
    <property type="entry name" value="Glyco_trans_4-like_N"/>
</dbReference>
<gene>
    <name evidence="3" type="ORF">OLMES_1143</name>
</gene>
<dbReference type="Pfam" id="PF00534">
    <property type="entry name" value="Glycos_transf_1"/>
    <property type="match status" value="1"/>
</dbReference>
<dbReference type="RefSeq" id="WP_087460355.1">
    <property type="nucleotide sequence ID" value="NZ_CP021425.1"/>
</dbReference>
<dbReference type="KEGG" id="ome:OLMES_1143"/>
<sequence length="360" mass="39867">MKKRPVHVQVVQHLAPGGIETMSLDLKQFANAEVEVHIVSLEGSKAEMIARWPRLASISESLHFLEKPQGVAPKTVWRLFRLLLRLRASLVHTHHIGPLLYGGFAARLAGVQQIIHTEHDAWHLENNKHQRLMRHSVKLFRPTVVADAQLVARKLEEKVSCAAPRIIHNGINTQRFIPGDQRLARKALALPRDKWLVGCAARLQDVKGHDVLLDALFRLPRQVHVVLAGTGPAESALRQQVMDLNLSGRVHFLGHLDDMPSFYQALDVFCLASHHEGMPLSPLEAQACGAPVVLSDVGACSETVCPATGLLFPAGDSAALGRALERQRKQAPGISPRDFVVRARDVRRMIRNYQSLTSGI</sequence>
<dbReference type="GO" id="GO:1901135">
    <property type="term" value="P:carbohydrate derivative metabolic process"/>
    <property type="evidence" value="ECO:0007669"/>
    <property type="project" value="UniProtKB-ARBA"/>
</dbReference>
<dbReference type="EMBL" id="CP021425">
    <property type="protein sequence ID" value="ARU55228.1"/>
    <property type="molecule type" value="Genomic_DNA"/>
</dbReference>
<evidence type="ECO:0000313" key="4">
    <source>
        <dbReference type="Proteomes" id="UP000196027"/>
    </source>
</evidence>
<evidence type="ECO:0000313" key="3">
    <source>
        <dbReference type="EMBL" id="ARU55228.1"/>
    </source>
</evidence>
<reference evidence="3 4" key="1">
    <citation type="submission" date="2017-05" db="EMBL/GenBank/DDBJ databases">
        <title>Genomic insights into alkan degradation activity of Oleiphilus messinensis.</title>
        <authorList>
            <person name="Kozyavkin S.A."/>
            <person name="Slesarev A.I."/>
            <person name="Golyshin P.N."/>
            <person name="Korzhenkov A."/>
            <person name="Golyshina O.N."/>
            <person name="Toshchakov S.V."/>
        </authorList>
    </citation>
    <scope>NUCLEOTIDE SEQUENCE [LARGE SCALE GENOMIC DNA]</scope>
    <source>
        <strain evidence="3 4">ME102</strain>
    </source>
</reference>
<dbReference type="Pfam" id="PF13439">
    <property type="entry name" value="Glyco_transf_4"/>
    <property type="match status" value="1"/>
</dbReference>
<dbReference type="OrthoDB" id="9804196at2"/>
<feature type="domain" description="Glycosyl transferase family 1" evidence="1">
    <location>
        <begin position="181"/>
        <end position="326"/>
    </location>
</feature>
<accession>A0A1Y0I404</accession>
<evidence type="ECO:0000259" key="1">
    <source>
        <dbReference type="Pfam" id="PF00534"/>
    </source>
</evidence>
<evidence type="ECO:0000259" key="2">
    <source>
        <dbReference type="Pfam" id="PF13439"/>
    </source>
</evidence>
<dbReference type="InterPro" id="IPR001296">
    <property type="entry name" value="Glyco_trans_1"/>
</dbReference>
<dbReference type="Proteomes" id="UP000196027">
    <property type="component" value="Chromosome"/>
</dbReference>
<protein>
    <submittedName>
        <fullName evidence="3">Glycosyltransferase</fullName>
    </submittedName>
</protein>
<feature type="domain" description="Glycosyltransferase subfamily 4-like N-terminal" evidence="2">
    <location>
        <begin position="16"/>
        <end position="175"/>
    </location>
</feature>
<proteinExistence type="predicted"/>